<feature type="transmembrane region" description="Helical" evidence="1">
    <location>
        <begin position="565"/>
        <end position="587"/>
    </location>
</feature>
<feature type="transmembrane region" description="Helical" evidence="1">
    <location>
        <begin position="232"/>
        <end position="252"/>
    </location>
</feature>
<proteinExistence type="predicted"/>
<keyword evidence="3" id="KW-1185">Reference proteome</keyword>
<keyword evidence="1" id="KW-0472">Membrane</keyword>
<feature type="transmembrane region" description="Helical" evidence="1">
    <location>
        <begin position="470"/>
        <end position="487"/>
    </location>
</feature>
<dbReference type="RefSeq" id="WP_256029120.1">
    <property type="nucleotide sequence ID" value="NZ_JAHLKM010000005.1"/>
</dbReference>
<evidence type="ECO:0000313" key="3">
    <source>
        <dbReference type="Proteomes" id="UP001139494"/>
    </source>
</evidence>
<feature type="transmembrane region" description="Helical" evidence="1">
    <location>
        <begin position="298"/>
        <end position="317"/>
    </location>
</feature>
<dbReference type="AlphaFoldDB" id="A0A9R1CSR3"/>
<feature type="transmembrane region" description="Helical" evidence="1">
    <location>
        <begin position="353"/>
        <end position="372"/>
    </location>
</feature>
<sequence length="792" mass="85842">MPTPEEVNERTRGFLRDHPDAHSAVEKLLEREETKSLTFDDVELDSGRFGELVSRGIVEQTDGGGYRLRHPEAIEAALAGESIESETGPSVNVQRLRSALIEFASLRELGGLLGVLVLVAGARLLAYDDVFRDGHVVSPGNDPYYYRYWQEQLLARSDGVADVEVLADIGGAATGRPLTHTLNWWLAELLGGTPEAAATVAAWLPVIGAVALGCVVYVLAKLLTGDSRVGMLAVAFLGLAPVHVVYTHAGFLEHRLHQYFWLGVLVLALSWLAVDLQRRRESRTENIVAAKCHLRSRSSWIVAGVVAFAVGASAHIWTGSPLTFVPVAIYIALRTVSDVRADVPPLFANGPAIVGLAGGSLLAIGAHVGLGWHNSLAALTPALVAVGAVAVIGVGELWHRLERPAYELLAIEGVVAIAGLAGLFVFELIEPSRITNSLTQVFFREGATETTSLFAVKHAVILGPLWQIGLPYYFGLAALAVATTLVVQRYEPAWLLSVCFAWYYMALAAFQVRFAAQLVLFSSLFAAVSGVYLLAHIGLIRSFVPFARDEAERDKPFKIPGGRTSGYLFGTIGLLLILNLILVPSLVGQVTYSDEQFEAALTIDEHADEMDRSYPETAVDTAWGDVRMYNYFVNGESSSYGSRYEQLLGAEHPDGRADGLRQNGKYVVVSEREDPSSESYEILFEGLGVGHGDVETTSGRFQPVYVGDSHRAFTVVEGAVLNVSSSTATSVTASTVLEVNDEEIMYERHGEIENGYVEIRVAHPGEYTIGTESRTVNETAVHTGEQIEVHLD</sequence>
<dbReference type="Proteomes" id="UP001139494">
    <property type="component" value="Unassembled WGS sequence"/>
</dbReference>
<dbReference type="EMBL" id="JAHLKM010000005">
    <property type="protein sequence ID" value="MCQ4333102.1"/>
    <property type="molecule type" value="Genomic_DNA"/>
</dbReference>
<feature type="transmembrane region" description="Helical" evidence="1">
    <location>
        <begin position="518"/>
        <end position="544"/>
    </location>
</feature>
<organism evidence="2 3">
    <name type="scientific">Natronomonas aquatica</name>
    <dbReference type="NCBI Taxonomy" id="2841590"/>
    <lineage>
        <taxon>Archaea</taxon>
        <taxon>Methanobacteriati</taxon>
        <taxon>Methanobacteriota</taxon>
        <taxon>Stenosarchaea group</taxon>
        <taxon>Halobacteria</taxon>
        <taxon>Halobacteriales</taxon>
        <taxon>Natronomonadaceae</taxon>
        <taxon>Natronomonas</taxon>
    </lineage>
</organism>
<keyword evidence="1" id="KW-0812">Transmembrane</keyword>
<accession>A0A9R1CSR3</accession>
<keyword evidence="1" id="KW-1133">Transmembrane helix</keyword>
<reference evidence="2" key="1">
    <citation type="journal article" date="2023" name="Front. Microbiol.">
        <title>Genomic-based phylogenetic and metabolic analyses of the genus Natronomonas, and description of Natronomonas aquatica sp. nov.</title>
        <authorList>
            <person name="Garcia-Roldan A."/>
            <person name="Duran-Viseras A."/>
            <person name="de la Haba R.R."/>
            <person name="Corral P."/>
            <person name="Sanchez-Porro C."/>
            <person name="Ventosa A."/>
        </authorList>
    </citation>
    <scope>NUCLEOTIDE SEQUENCE</scope>
    <source>
        <strain evidence="2">F2-12</strain>
    </source>
</reference>
<gene>
    <name evidence="2" type="ORF">KM295_06245</name>
</gene>
<feature type="transmembrane region" description="Helical" evidence="1">
    <location>
        <begin position="494"/>
        <end position="512"/>
    </location>
</feature>
<evidence type="ECO:0000313" key="2">
    <source>
        <dbReference type="EMBL" id="MCQ4333102.1"/>
    </source>
</evidence>
<evidence type="ECO:0008006" key="4">
    <source>
        <dbReference type="Google" id="ProtNLM"/>
    </source>
</evidence>
<comment type="caution">
    <text evidence="2">The sequence shown here is derived from an EMBL/GenBank/DDBJ whole genome shotgun (WGS) entry which is preliminary data.</text>
</comment>
<evidence type="ECO:0000256" key="1">
    <source>
        <dbReference type="SAM" id="Phobius"/>
    </source>
</evidence>
<feature type="transmembrane region" description="Helical" evidence="1">
    <location>
        <begin position="378"/>
        <end position="398"/>
    </location>
</feature>
<feature type="transmembrane region" description="Helical" evidence="1">
    <location>
        <begin position="109"/>
        <end position="126"/>
    </location>
</feature>
<feature type="transmembrane region" description="Helical" evidence="1">
    <location>
        <begin position="200"/>
        <end position="220"/>
    </location>
</feature>
<feature type="transmembrane region" description="Helical" evidence="1">
    <location>
        <begin position="258"/>
        <end position="277"/>
    </location>
</feature>
<name>A0A9R1CSR3_9EURY</name>
<protein>
    <recommendedName>
        <fullName evidence="4">Dolichyl-diphosphooligosaccharide--protein glycosyltransferase</fullName>
    </recommendedName>
</protein>
<feature type="transmembrane region" description="Helical" evidence="1">
    <location>
        <begin position="405"/>
        <end position="426"/>
    </location>
</feature>